<evidence type="ECO:0000256" key="2">
    <source>
        <dbReference type="SAM" id="MobiDB-lite"/>
    </source>
</evidence>
<keyword evidence="3" id="KW-0812">Transmembrane</keyword>
<keyword evidence="6" id="KW-1185">Reference proteome</keyword>
<proteinExistence type="predicted"/>
<dbReference type="InterPro" id="IPR008984">
    <property type="entry name" value="SMAD_FHA_dom_sf"/>
</dbReference>
<feature type="transmembrane region" description="Helical" evidence="3">
    <location>
        <begin position="164"/>
        <end position="184"/>
    </location>
</feature>
<dbReference type="CDD" id="cd00060">
    <property type="entry name" value="FHA"/>
    <property type="match status" value="1"/>
</dbReference>
<dbReference type="PANTHER" id="PTHR23308">
    <property type="entry name" value="NUCLEAR INHIBITOR OF PROTEIN PHOSPHATASE-1"/>
    <property type="match status" value="1"/>
</dbReference>
<reference evidence="5 6" key="1">
    <citation type="submission" date="2021-01" db="EMBL/GenBank/DDBJ databases">
        <title>Whole genome shotgun sequence of Planotetraspora mira NBRC 15435.</title>
        <authorList>
            <person name="Komaki H."/>
            <person name="Tamura T."/>
        </authorList>
    </citation>
    <scope>NUCLEOTIDE SEQUENCE [LARGE SCALE GENOMIC DNA]</scope>
    <source>
        <strain evidence="5 6">NBRC 15435</strain>
    </source>
</reference>
<gene>
    <name evidence="5" type="ORF">Pmi06nite_69350</name>
</gene>
<dbReference type="PROSITE" id="PS50006">
    <property type="entry name" value="FHA_DOMAIN"/>
    <property type="match status" value="1"/>
</dbReference>
<feature type="domain" description="FHA" evidence="4">
    <location>
        <begin position="30"/>
        <end position="79"/>
    </location>
</feature>
<evidence type="ECO:0000313" key="5">
    <source>
        <dbReference type="EMBL" id="GII33493.1"/>
    </source>
</evidence>
<dbReference type="EMBL" id="BOOO01000040">
    <property type="protein sequence ID" value="GII33493.1"/>
    <property type="molecule type" value="Genomic_DNA"/>
</dbReference>
<feature type="transmembrane region" description="Helical" evidence="3">
    <location>
        <begin position="225"/>
        <end position="250"/>
    </location>
</feature>
<dbReference type="RefSeq" id="WP_239114392.1">
    <property type="nucleotide sequence ID" value="NZ_BOOO01000040.1"/>
</dbReference>
<evidence type="ECO:0000256" key="3">
    <source>
        <dbReference type="SAM" id="Phobius"/>
    </source>
</evidence>
<dbReference type="Gene3D" id="2.60.200.20">
    <property type="match status" value="1"/>
</dbReference>
<evidence type="ECO:0000256" key="1">
    <source>
        <dbReference type="ARBA" id="ARBA00022553"/>
    </source>
</evidence>
<keyword evidence="1" id="KW-0597">Phosphoprotein</keyword>
<organism evidence="5 6">
    <name type="scientific">Planotetraspora mira</name>
    <dbReference type="NCBI Taxonomy" id="58121"/>
    <lineage>
        <taxon>Bacteria</taxon>
        <taxon>Bacillati</taxon>
        <taxon>Actinomycetota</taxon>
        <taxon>Actinomycetes</taxon>
        <taxon>Streptosporangiales</taxon>
        <taxon>Streptosporangiaceae</taxon>
        <taxon>Planotetraspora</taxon>
    </lineage>
</organism>
<keyword evidence="3" id="KW-0472">Membrane</keyword>
<dbReference type="AlphaFoldDB" id="A0A8J3TVW6"/>
<dbReference type="InterPro" id="IPR050923">
    <property type="entry name" value="Cell_Proc_Reg/RNA_Proc"/>
</dbReference>
<dbReference type="SUPFAM" id="SSF49879">
    <property type="entry name" value="SMAD/FHA domain"/>
    <property type="match status" value="1"/>
</dbReference>
<name>A0A8J3TVW6_9ACTN</name>
<dbReference type="Pfam" id="PF00498">
    <property type="entry name" value="FHA"/>
    <property type="match status" value="1"/>
</dbReference>
<dbReference type="InterPro" id="IPR000253">
    <property type="entry name" value="FHA_dom"/>
</dbReference>
<feature type="region of interest" description="Disordered" evidence="2">
    <location>
        <begin position="58"/>
        <end position="80"/>
    </location>
</feature>
<evidence type="ECO:0000259" key="4">
    <source>
        <dbReference type="PROSITE" id="PS50006"/>
    </source>
</evidence>
<dbReference type="SMART" id="SM00240">
    <property type="entry name" value="FHA"/>
    <property type="match status" value="1"/>
</dbReference>
<protein>
    <submittedName>
        <fullName evidence="5">Phosphopeptide-binding protein</fullName>
    </submittedName>
</protein>
<accession>A0A8J3TVW6</accession>
<comment type="caution">
    <text evidence="5">The sequence shown here is derived from an EMBL/GenBank/DDBJ whole genome shotgun (WGS) entry which is preliminary data.</text>
</comment>
<evidence type="ECO:0000313" key="6">
    <source>
        <dbReference type="Proteomes" id="UP000650628"/>
    </source>
</evidence>
<feature type="compositionally biased region" description="Polar residues" evidence="2">
    <location>
        <begin position="58"/>
        <end position="75"/>
    </location>
</feature>
<sequence length="270" mass="29329">MTMSSDDPRLVVIHPSQLAGTVLPVSPGRRSLGRGQAADLRLDDPYLSFIHAALSQTGGQTSVEDLGSRNGTSVNGEPVRRPRVLHDGDVVQFGMVRARYEVPGSTGMIPPARPAQEPPVRFDIDRQAGGQINNVGRDQYNHYFQQRDSFLREVAAARTRSLRLIWLSLALMFGGGLVYLWGFYSTANSFGRSFGDIFNNIGNPEAGKPPSLGNLFDEQGFALSAIGYTVGAVGAMLFLIALIMHIIAAARGRKVDTDPRHAWNAPVQRG</sequence>
<dbReference type="Proteomes" id="UP000650628">
    <property type="component" value="Unassembled WGS sequence"/>
</dbReference>
<keyword evidence="3" id="KW-1133">Transmembrane helix</keyword>